<dbReference type="Proteomes" id="UP000072236">
    <property type="component" value="Chromosome"/>
</dbReference>
<evidence type="ECO:0000313" key="2">
    <source>
        <dbReference type="EMBL" id="AMQ93390.1"/>
    </source>
</evidence>
<evidence type="ECO:0008006" key="6">
    <source>
        <dbReference type="Google" id="ProtNLM"/>
    </source>
</evidence>
<proteinExistence type="predicted"/>
<feature type="coiled-coil region" evidence="1">
    <location>
        <begin position="10"/>
        <end position="51"/>
    </location>
</feature>
<protein>
    <recommendedName>
        <fullName evidence="6">MobD</fullName>
    </recommendedName>
</protein>
<dbReference type="EMBL" id="VSED01000001">
    <property type="protein sequence ID" value="TYA40009.1"/>
    <property type="molecule type" value="Genomic_DNA"/>
</dbReference>
<dbReference type="OrthoDB" id="9946251at2"/>
<name>A0A5D0EP92_AGGAC</name>
<dbReference type="RefSeq" id="WP_005594231.1">
    <property type="nucleotide sequence ID" value="NZ_CP012958.1"/>
</dbReference>
<dbReference type="AlphaFoldDB" id="A0A5D0EP92"/>
<organism evidence="3 5">
    <name type="scientific">Aggregatibacter actinomycetemcomitans</name>
    <name type="common">Actinobacillus actinomycetemcomitans</name>
    <name type="synonym">Haemophilus actinomycetemcomitans</name>
    <dbReference type="NCBI Taxonomy" id="714"/>
    <lineage>
        <taxon>Bacteria</taxon>
        <taxon>Pseudomonadati</taxon>
        <taxon>Pseudomonadota</taxon>
        <taxon>Gammaproteobacteria</taxon>
        <taxon>Pasteurellales</taxon>
        <taxon>Pasteurellaceae</taxon>
        <taxon>Aggregatibacter</taxon>
    </lineage>
</organism>
<evidence type="ECO:0000313" key="3">
    <source>
        <dbReference type="EMBL" id="TYA40009.1"/>
    </source>
</evidence>
<gene>
    <name evidence="2" type="ORF">ACT75_02075</name>
    <name evidence="3" type="ORF">FXB79_00435</name>
</gene>
<evidence type="ECO:0000313" key="5">
    <source>
        <dbReference type="Proteomes" id="UP000323012"/>
    </source>
</evidence>
<reference evidence="2 4" key="1">
    <citation type="submission" date="2015-10" db="EMBL/GenBank/DDBJ databases">
        <title>Tn-seq of a polymicrobial infection.</title>
        <authorList>
            <person name="Stacy A."/>
            <person name="Rumbaugh K.P."/>
            <person name="Whiteley M."/>
        </authorList>
    </citation>
    <scope>NUCLEOTIDE SEQUENCE [LARGE SCALE GENOMIC DNA]</scope>
    <source>
        <strain evidence="2 4">624</strain>
    </source>
</reference>
<dbReference type="EMBL" id="CP012959">
    <property type="protein sequence ID" value="AMQ93390.1"/>
    <property type="molecule type" value="Genomic_DNA"/>
</dbReference>
<reference evidence="3 5" key="2">
    <citation type="submission" date="2019-08" db="EMBL/GenBank/DDBJ databases">
        <title>Whole genome sequencing of Aggregatibacter actinomycetemcomitans cultured from blood stream infections in Denmark reveals a novel phylogenetic lineage expressing serotype a membrane O polysaccharide.</title>
        <authorList>
            <person name="Nedergaard S."/>
            <person name="Kobel C.M."/>
            <person name="Nielsen M.B."/>
            <person name="Moeller R.T."/>
            <person name="Jensen A.B."/>
            <person name="Noerskov-Lauritsen N."/>
        </authorList>
    </citation>
    <scope>NUCLEOTIDE SEQUENCE [LARGE SCALE GENOMIC DNA]</scope>
    <source>
        <strain evidence="3 5">PN_563</strain>
    </source>
</reference>
<dbReference type="Proteomes" id="UP000323012">
    <property type="component" value="Unassembled WGS sequence"/>
</dbReference>
<evidence type="ECO:0000313" key="4">
    <source>
        <dbReference type="Proteomes" id="UP000072236"/>
    </source>
</evidence>
<accession>A0A5D0EP92</accession>
<dbReference type="SMR" id="A0A5D0EP92"/>
<keyword evidence="1" id="KW-0175">Coiled coil</keyword>
<evidence type="ECO:0000256" key="1">
    <source>
        <dbReference type="SAM" id="Coils"/>
    </source>
</evidence>
<dbReference type="KEGG" id="aact:ACT75_02075"/>
<sequence length="64" mass="7557">MTTEIEVMLENTLKTLLEQQEKERKALSQELQSLREENALIIQQYHEISEQLTTLQSLINSLKR</sequence>